<dbReference type="InterPro" id="IPR036156">
    <property type="entry name" value="Beta-gal/glucu_dom_sf"/>
</dbReference>
<dbReference type="PRINTS" id="PR00132">
    <property type="entry name" value="GLHYDRLASE2"/>
</dbReference>
<feature type="signal peptide" evidence="10">
    <location>
        <begin position="1"/>
        <end position="22"/>
    </location>
</feature>
<dbReference type="Gene3D" id="2.60.120.260">
    <property type="entry name" value="Galactose-binding domain-like"/>
    <property type="match status" value="1"/>
</dbReference>
<dbReference type="PROSITE" id="PS00608">
    <property type="entry name" value="GLYCOSYL_HYDROL_F2_2"/>
    <property type="match status" value="1"/>
</dbReference>
<dbReference type="SUPFAM" id="SSF51445">
    <property type="entry name" value="(Trans)glycosidases"/>
    <property type="match status" value="1"/>
</dbReference>
<keyword evidence="10" id="KW-0732">Signal</keyword>
<dbReference type="Pfam" id="PF16353">
    <property type="entry name" value="LacZ_4"/>
    <property type="match status" value="1"/>
</dbReference>
<dbReference type="Gene3D" id="3.20.20.80">
    <property type="entry name" value="Glycosidases"/>
    <property type="match status" value="1"/>
</dbReference>
<evidence type="ECO:0000256" key="6">
    <source>
        <dbReference type="ARBA" id="ARBA00023295"/>
    </source>
</evidence>
<dbReference type="GO" id="GO:0005990">
    <property type="term" value="P:lactose catabolic process"/>
    <property type="evidence" value="ECO:0007669"/>
    <property type="project" value="TreeGrafter"/>
</dbReference>
<dbReference type="Gene3D" id="2.70.98.10">
    <property type="match status" value="1"/>
</dbReference>
<dbReference type="InterPro" id="IPR011013">
    <property type="entry name" value="Gal_mutarotase_sf_dom"/>
</dbReference>
<dbReference type="GO" id="GO:0009341">
    <property type="term" value="C:beta-galactosidase complex"/>
    <property type="evidence" value="ECO:0007669"/>
    <property type="project" value="InterPro"/>
</dbReference>
<dbReference type="GO" id="GO:0004565">
    <property type="term" value="F:beta-galactosidase activity"/>
    <property type="evidence" value="ECO:0007669"/>
    <property type="project" value="UniProtKB-EC"/>
</dbReference>
<reference evidence="13 14" key="1">
    <citation type="submission" date="2016-11" db="EMBL/GenBank/DDBJ databases">
        <title>Complete genome sequencing of Virgibacillus halodenitrificans PDB-F2.</title>
        <authorList>
            <person name="Sun Z."/>
            <person name="Zhou Y."/>
            <person name="Li H."/>
        </authorList>
    </citation>
    <scope>NUCLEOTIDE SEQUENCE [LARGE SCALE GENOMIC DNA]</scope>
    <source>
        <strain evidence="13 14">PDB-F2</strain>
    </source>
</reference>
<dbReference type="SUPFAM" id="SSF49303">
    <property type="entry name" value="beta-Galactosidase/glucuronidase domain"/>
    <property type="match status" value="2"/>
</dbReference>
<dbReference type="InterPro" id="IPR006101">
    <property type="entry name" value="Glyco_hydro_2"/>
</dbReference>
<gene>
    <name evidence="13" type="ORF">BME96_15610</name>
</gene>
<evidence type="ECO:0000256" key="5">
    <source>
        <dbReference type="ARBA" id="ARBA00022801"/>
    </source>
</evidence>
<dbReference type="Gene3D" id="2.60.120.1060">
    <property type="entry name" value="NPCBM/NEW2 domain"/>
    <property type="match status" value="1"/>
</dbReference>
<dbReference type="InterPro" id="IPR006104">
    <property type="entry name" value="Glyco_hydro_2_N"/>
</dbReference>
<dbReference type="InterPro" id="IPR038637">
    <property type="entry name" value="NPCBM_sf"/>
</dbReference>
<dbReference type="Pfam" id="PF08305">
    <property type="entry name" value="NPCBM"/>
    <property type="match status" value="1"/>
</dbReference>
<dbReference type="FunFam" id="2.60.40.10:FF:000680">
    <property type="entry name" value="Beta-galactosidase"/>
    <property type="match status" value="1"/>
</dbReference>
<dbReference type="InterPro" id="IPR006103">
    <property type="entry name" value="Glyco_hydro_2_cat"/>
</dbReference>
<evidence type="ECO:0000313" key="14">
    <source>
        <dbReference type="Proteomes" id="UP000182945"/>
    </source>
</evidence>
<dbReference type="InterPro" id="IPR023232">
    <property type="entry name" value="Glyco_hydro_2_AS"/>
</dbReference>
<keyword evidence="6 8" id="KW-0326">Glycosidase</keyword>
<evidence type="ECO:0000256" key="3">
    <source>
        <dbReference type="ARBA" id="ARBA00012756"/>
    </source>
</evidence>
<dbReference type="InterPro" id="IPR017853">
    <property type="entry name" value="GH"/>
</dbReference>
<keyword evidence="5 8" id="KW-0378">Hydrolase</keyword>
<protein>
    <recommendedName>
        <fullName evidence="4 8">Beta-galactosidase</fullName>
        <ecNumber evidence="3 8">3.2.1.23</ecNumber>
    </recommendedName>
    <alternativeName>
        <fullName evidence="7 8">Lactase</fullName>
    </alternativeName>
</protein>
<evidence type="ECO:0000259" key="11">
    <source>
        <dbReference type="SMART" id="SM00776"/>
    </source>
</evidence>
<dbReference type="PANTHER" id="PTHR46323">
    <property type="entry name" value="BETA-GALACTOSIDASE"/>
    <property type="match status" value="1"/>
</dbReference>
<dbReference type="EC" id="3.2.1.23" evidence="3 8"/>
<dbReference type="SUPFAM" id="SSF74650">
    <property type="entry name" value="Galactose mutarotase-like"/>
    <property type="match status" value="1"/>
</dbReference>
<dbReference type="Pfam" id="PF02836">
    <property type="entry name" value="Glyco_hydro_2_C"/>
    <property type="match status" value="1"/>
</dbReference>
<dbReference type="InterPro" id="IPR013222">
    <property type="entry name" value="Glyco_hyd_98_carb-bd"/>
</dbReference>
<comment type="similarity">
    <text evidence="2 8">Belongs to the glycosyl hydrolase 2 family.</text>
</comment>
<dbReference type="EMBL" id="CP017962">
    <property type="protein sequence ID" value="APC49533.1"/>
    <property type="molecule type" value="Genomic_DNA"/>
</dbReference>
<evidence type="ECO:0000256" key="7">
    <source>
        <dbReference type="ARBA" id="ARBA00032230"/>
    </source>
</evidence>
<dbReference type="Pfam" id="PF22888">
    <property type="entry name" value="FIMAH"/>
    <property type="match status" value="1"/>
</dbReference>
<sequence length="1467" mass="165111">MFKKLMGVSALTVMMLGSTSFGGESISAENAEYPEWNNNPEIFEVNREPARAAISYYKDIASALKDDEKQSEFYKTLNGEWKFNWAENPDKRPEDFYQEGYDVSEWDSIQVPSSWQLKGYGHPIYTNVTYPWTGVENPAPPKAPTKFNPVGSYKKEFTVPENWNGDPVYVSFQGVESAFYLWVNGKKVGYSEDSFTPSEFDISEYINREGKNTISVEVYRWSDGSWLEDQDFVRLSGIFRDVYLYSTPDTHMRDLTVTTDLDENFEDATLNVEVDISKYSDKQVNGQTVEMDLYDENNDSVLDGPLTGEVAFNGEKQVAIKKNKLVANPKKWSAEHPNLYTLVVALKDSDGEIIETTSTKVGFREFEMQDGQMKLNGKAITLKGVNRHEIDPSDGRTVSRERMIEDIKLMKKHNINAVRTSHYPNQTEFYKLADEYGLYVMDEANLESHGKRFELPKSDPQWLPASLDRMRSMVERDKNHPSVLVWSLGNEAGSGTTFQHMADLARELDPSRMVHYEGDTRWADMESVMYPAVSYVENYGKSGSEKPLLLIEYAHAMGNSVGNLYQYWDAIDSYDNLQGGFIWDWVDQNLYEPVPGKEDEYYLAYGGDWGDNPNDGNFLANGLVSADRTVQPELMEVKKVYQDIEVHEEDVRNGVIKLKNEFLFTNVSKFDAHWELKQDGEVLQEGTLDDLDINPMTTKEIQLPMEQPSLEAGAEYYLNISFKLKEDTSWASKGHEIAAEQFKVPYDVPEKQPEAIGDMPELAIDEGDSAIAIEGSGFTLDFNKETGTIDSFKLGGKDLLKSGPQPDYWRAPNENDVGNGMPSRTGTWRDAGANRTVTDVEVTKYGENAVRIRVSGTLPTSTESKYQTVYTVYGTGEVAVKNTLTPGNGLPEIPAVGMELTLPGEFEQINWYGRGPESNYWDRKTGYPVGVYNSTVDDEFFPYAMPQETSNKTDVRWVTFTNEDGTGLMATGLPLMEFGALHYTEKDLEDAGHPYEMEKKDDIFVNLNYHQMGLGGDNSWGARPHPEYTLQSDQSYTSSYRLRPITAQDSAMELSKRVVTDELVDGITIDGEELKNFNPSVNEFTKKFLNGTKDEIPQVEVSAISDDAEVEITQADALPGTAVVNVTSADGLLSAEYRIQFEVVDELYLSDLDWKDATIGWGSIKRDASVDGNKLTLTGESEPVTYEKGLGTHAHSEITYDIAGKGYETFQSYVGLDLEANNTGTINFQVFADGEKLFESGVMRRDTPAKLIDVDITGKEQLKLVVTDGGDNNGNDHADWADAKFMAKTDETKPEVTTMMDGQELKAETTLSVTDEVSFTWEARDEDSGIDKVAATFDGEAYEQGTELNLARKPGEHQLVVTATDKAGNTVEATYVLKVTTSAAAMQALVDRYAAEDAFDAEKDARLLKHQLTTIQLFEDKEEMEKARKHLQRFTMLLDKQYQRNTMSEEVYKVLQANAEYLLELWQ</sequence>
<dbReference type="InterPro" id="IPR032312">
    <property type="entry name" value="LacZ_4"/>
</dbReference>
<dbReference type="InterPro" id="IPR004199">
    <property type="entry name" value="B-gal_small/dom_5"/>
</dbReference>
<dbReference type="InterPro" id="IPR014718">
    <property type="entry name" value="GH-type_carb-bd"/>
</dbReference>
<dbReference type="PROSITE" id="PS00719">
    <property type="entry name" value="GLYCOSYL_HYDROL_F2_1"/>
    <property type="match status" value="1"/>
</dbReference>
<dbReference type="SUPFAM" id="SSF49785">
    <property type="entry name" value="Galactose-binding domain-like"/>
    <property type="match status" value="2"/>
</dbReference>
<dbReference type="InterPro" id="IPR023230">
    <property type="entry name" value="Glyco_hydro_2_CS"/>
</dbReference>
<dbReference type="InterPro" id="IPR054470">
    <property type="entry name" value="FIMAH_dom"/>
</dbReference>
<feature type="domain" description="Beta galactosidase small chain/" evidence="12">
    <location>
        <begin position="772"/>
        <end position="1043"/>
    </location>
</feature>
<dbReference type="Pfam" id="PF02929">
    <property type="entry name" value="Bgal_small_N"/>
    <property type="match status" value="1"/>
</dbReference>
<dbReference type="PANTHER" id="PTHR46323:SF2">
    <property type="entry name" value="BETA-GALACTOSIDASE"/>
    <property type="match status" value="1"/>
</dbReference>
<evidence type="ECO:0000259" key="12">
    <source>
        <dbReference type="SMART" id="SM01038"/>
    </source>
</evidence>
<dbReference type="GO" id="GO:0030246">
    <property type="term" value="F:carbohydrate binding"/>
    <property type="evidence" value="ECO:0007669"/>
    <property type="project" value="InterPro"/>
</dbReference>
<accession>A0AAC9J2T2</accession>
<comment type="catalytic activity">
    <reaction evidence="1 8">
        <text>Hydrolysis of terminal non-reducing beta-D-galactose residues in beta-D-galactosides.</text>
        <dbReference type="EC" id="3.2.1.23"/>
    </reaction>
</comment>
<evidence type="ECO:0000256" key="1">
    <source>
        <dbReference type="ARBA" id="ARBA00001412"/>
    </source>
</evidence>
<dbReference type="SMART" id="SM00776">
    <property type="entry name" value="NPCBM"/>
    <property type="match status" value="1"/>
</dbReference>
<proteinExistence type="inferred from homology"/>
<dbReference type="RefSeq" id="WP_071649553.1">
    <property type="nucleotide sequence ID" value="NZ_CP017962.1"/>
</dbReference>
<dbReference type="GeneID" id="71515839"/>
<dbReference type="Pfam" id="PF02837">
    <property type="entry name" value="Glyco_hydro_2_N"/>
    <property type="match status" value="1"/>
</dbReference>
<dbReference type="InterPro" id="IPR050347">
    <property type="entry name" value="Bact_Beta-galactosidase"/>
</dbReference>
<feature type="domain" description="Glycosyl hydrolase family 98 putative carbohydrate-binding module" evidence="11">
    <location>
        <begin position="1143"/>
        <end position="1287"/>
    </location>
</feature>
<organism evidence="13 14">
    <name type="scientific">Virgibacillus halodenitrificans</name>
    <name type="common">Bacillus halodenitrificans</name>
    <dbReference type="NCBI Taxonomy" id="1482"/>
    <lineage>
        <taxon>Bacteria</taxon>
        <taxon>Bacillati</taxon>
        <taxon>Bacillota</taxon>
        <taxon>Bacilli</taxon>
        <taxon>Bacillales</taxon>
        <taxon>Bacillaceae</taxon>
        <taxon>Virgibacillus</taxon>
    </lineage>
</organism>
<evidence type="ECO:0000256" key="8">
    <source>
        <dbReference type="RuleBase" id="RU361154"/>
    </source>
</evidence>
<dbReference type="Proteomes" id="UP000182945">
    <property type="component" value="Chromosome"/>
</dbReference>
<dbReference type="SMART" id="SM01038">
    <property type="entry name" value="Bgal_small_N"/>
    <property type="match status" value="1"/>
</dbReference>
<evidence type="ECO:0000256" key="9">
    <source>
        <dbReference type="SAM" id="MobiDB-lite"/>
    </source>
</evidence>
<dbReference type="Pfam" id="PF00703">
    <property type="entry name" value="Glyco_hydro_2"/>
    <property type="match status" value="1"/>
</dbReference>
<feature type="chain" id="PRO_5042174315" description="Beta-galactosidase" evidence="10">
    <location>
        <begin position="23"/>
        <end position="1467"/>
    </location>
</feature>
<evidence type="ECO:0000256" key="4">
    <source>
        <dbReference type="ARBA" id="ARBA00013303"/>
    </source>
</evidence>
<dbReference type="InterPro" id="IPR008979">
    <property type="entry name" value="Galactose-bd-like_sf"/>
</dbReference>
<dbReference type="InterPro" id="IPR006102">
    <property type="entry name" value="Ig-like_GH2"/>
</dbReference>
<dbReference type="InterPro" id="IPR013783">
    <property type="entry name" value="Ig-like_fold"/>
</dbReference>
<evidence type="ECO:0000256" key="2">
    <source>
        <dbReference type="ARBA" id="ARBA00007401"/>
    </source>
</evidence>
<dbReference type="Gene3D" id="2.60.40.10">
    <property type="entry name" value="Immunoglobulins"/>
    <property type="match status" value="3"/>
</dbReference>
<feature type="region of interest" description="Disordered" evidence="9">
    <location>
        <begin position="807"/>
        <end position="830"/>
    </location>
</feature>
<name>A0AAC9J2T2_VIRHA</name>
<evidence type="ECO:0000313" key="13">
    <source>
        <dbReference type="EMBL" id="APC49533.1"/>
    </source>
</evidence>
<evidence type="ECO:0000256" key="10">
    <source>
        <dbReference type="SAM" id="SignalP"/>
    </source>
</evidence>
<dbReference type="KEGG" id="vhl:BME96_15610"/>